<gene>
    <name evidence="2" type="ORF">SAMN02745114_01528</name>
</gene>
<evidence type="ECO:0000256" key="1">
    <source>
        <dbReference type="SAM" id="Phobius"/>
    </source>
</evidence>
<feature type="transmembrane region" description="Helical" evidence="1">
    <location>
        <begin position="309"/>
        <end position="331"/>
    </location>
</feature>
<evidence type="ECO:0000313" key="3">
    <source>
        <dbReference type="Proteomes" id="UP000190657"/>
    </source>
</evidence>
<feature type="transmembrane region" description="Helical" evidence="1">
    <location>
        <begin position="16"/>
        <end position="38"/>
    </location>
</feature>
<dbReference type="Proteomes" id="UP000190657">
    <property type="component" value="Unassembled WGS sequence"/>
</dbReference>
<reference evidence="2 3" key="1">
    <citation type="submission" date="2017-02" db="EMBL/GenBank/DDBJ databases">
        <authorList>
            <person name="Peterson S.W."/>
        </authorList>
    </citation>
    <scope>NUCLEOTIDE SEQUENCE [LARGE SCALE GENOMIC DNA]</scope>
    <source>
        <strain evidence="2 3">ATCC 51222</strain>
    </source>
</reference>
<keyword evidence="1" id="KW-1133">Transmembrane helix</keyword>
<keyword evidence="1" id="KW-0472">Membrane</keyword>
<feature type="transmembrane region" description="Helical" evidence="1">
    <location>
        <begin position="82"/>
        <end position="106"/>
    </location>
</feature>
<dbReference type="RefSeq" id="WP_143406748.1">
    <property type="nucleotide sequence ID" value="NZ_FUWW01000020.1"/>
</dbReference>
<organism evidence="2 3">
    <name type="scientific">Eubacterium coprostanoligenes</name>
    <dbReference type="NCBI Taxonomy" id="290054"/>
    <lineage>
        <taxon>Bacteria</taxon>
        <taxon>Bacillati</taxon>
        <taxon>Bacillota</taxon>
        <taxon>Clostridia</taxon>
        <taxon>Eubacteriales</taxon>
        <taxon>Eubacteriaceae</taxon>
        <taxon>Eubacterium</taxon>
    </lineage>
</organism>
<dbReference type="EMBL" id="FUWW01000020">
    <property type="protein sequence ID" value="SJZ75942.1"/>
    <property type="molecule type" value="Genomic_DNA"/>
</dbReference>
<protein>
    <submittedName>
        <fullName evidence="2">Uncharacterized protein</fullName>
    </submittedName>
</protein>
<sequence>MNIFTSKDRLITRLKYPVAVTALYVLIVHIISLVLPKFSFDVEVVTSLLWSACVGMFLGFYEYKESSKSFVVAISLLCANSVFFLLTSHTLGLTVIVALAVGVVLLGNNLDFEYLLITTSLLGVGVGLIFGICDELLQMYVREFTLLIKGRAVLFGILNEVYSAFFGGYFSDLIYTTDCSVATLLNGKITAGVQNVFLSSPKVPQSSVADYLTGKYFVNIFLTFGTLLALFKKTSKRYLFSFLLPCLLSVIFGDNTLLLLFLLFYNPLIFVGYVFVGGVGYFVSALVDIRIGFEKYASLFSLFKYGRSVGYFLLVGFVLAVLMYFVVQIVVAKFDMDNQKYYPKDVRALVKALGGERNIENLENGVLTVRNPNLIDILKVDCEIHQNTVILIDNDYNLLKEYF</sequence>
<feature type="transmembrane region" description="Helical" evidence="1">
    <location>
        <begin position="152"/>
        <end position="170"/>
    </location>
</feature>
<feature type="transmembrane region" description="Helical" evidence="1">
    <location>
        <begin position="214"/>
        <end position="231"/>
    </location>
</feature>
<name>A0A1T4N9N5_9FIRM</name>
<feature type="transmembrane region" description="Helical" evidence="1">
    <location>
        <begin position="270"/>
        <end position="289"/>
    </location>
</feature>
<dbReference type="AlphaFoldDB" id="A0A1T4N9N5"/>
<keyword evidence="1" id="KW-0812">Transmembrane</keyword>
<feature type="transmembrane region" description="Helical" evidence="1">
    <location>
        <begin position="238"/>
        <end position="264"/>
    </location>
</feature>
<evidence type="ECO:0000313" key="2">
    <source>
        <dbReference type="EMBL" id="SJZ75942.1"/>
    </source>
</evidence>
<feature type="transmembrane region" description="Helical" evidence="1">
    <location>
        <begin position="44"/>
        <end position="61"/>
    </location>
</feature>
<proteinExistence type="predicted"/>
<dbReference type="STRING" id="290054.SAMN02745114_01528"/>
<feature type="transmembrane region" description="Helical" evidence="1">
    <location>
        <begin position="112"/>
        <end position="132"/>
    </location>
</feature>
<accession>A0A1T4N9N5</accession>
<keyword evidence="3" id="KW-1185">Reference proteome</keyword>